<dbReference type="GO" id="GO:0006366">
    <property type="term" value="P:transcription by RNA polymerase II"/>
    <property type="evidence" value="ECO:0007669"/>
    <property type="project" value="InterPro"/>
</dbReference>
<dbReference type="OrthoDB" id="5853122at2759"/>
<dbReference type="Pfam" id="PF25766">
    <property type="entry name" value="TPR_RPAP1"/>
    <property type="match status" value="1"/>
</dbReference>
<dbReference type="InterPro" id="IPR057989">
    <property type="entry name" value="TPR_RPAP1/MINIYO-like"/>
</dbReference>
<organism evidence="4 5">
    <name type="scientific">Caenorhabditis angaria</name>
    <dbReference type="NCBI Taxonomy" id="860376"/>
    <lineage>
        <taxon>Eukaryota</taxon>
        <taxon>Metazoa</taxon>
        <taxon>Ecdysozoa</taxon>
        <taxon>Nematoda</taxon>
        <taxon>Chromadorea</taxon>
        <taxon>Rhabditida</taxon>
        <taxon>Rhabditina</taxon>
        <taxon>Rhabditomorpha</taxon>
        <taxon>Rhabditoidea</taxon>
        <taxon>Rhabditidae</taxon>
        <taxon>Peloderinae</taxon>
        <taxon>Caenorhabditis</taxon>
    </lineage>
</organism>
<keyword evidence="5" id="KW-1185">Reference proteome</keyword>
<reference evidence="4" key="1">
    <citation type="submission" date="2022-11" db="EMBL/GenBank/DDBJ databases">
        <authorList>
            <person name="Kikuchi T."/>
        </authorList>
    </citation>
    <scope>NUCLEOTIDE SEQUENCE</scope>
    <source>
        <strain evidence="4">PS1010</strain>
    </source>
</reference>
<dbReference type="PANTHER" id="PTHR21483:SF18">
    <property type="entry name" value="RNA POLYMERASE II-ASSOCIATED PROTEIN 1"/>
    <property type="match status" value="1"/>
</dbReference>
<feature type="compositionally biased region" description="Basic and acidic residues" evidence="1">
    <location>
        <begin position="27"/>
        <end position="38"/>
    </location>
</feature>
<dbReference type="Pfam" id="PF08621">
    <property type="entry name" value="RPAP1_N"/>
    <property type="match status" value="1"/>
</dbReference>
<dbReference type="Proteomes" id="UP001152747">
    <property type="component" value="Unassembled WGS sequence"/>
</dbReference>
<sequence>MDSGMFPKRPNFQETDEDLLKMQEEFEMSKNKKSVEIHRMKKRNPSQNNQPTKKAGRFTIELDDIREESDAQGILFPIRERNNDWLNSDKRDEIIRNNFSSFNFSKDDGFPESLDLSSYYLNEPGTSKRLAQPGKSFFATEFDRIHGNMEENLDFAREIEESEEISKDQGDFEAENESYLKSLDMEKINELKQEIQERLDPKLIDFLANRRKNMQKKDGKIEEKPKISKFKARKLAEKSIGKPQESQEPKEELQNPPEPKEEDKSAEQQQITIQDMLNELEVLDEFKNREDREKYDRLATDAIQLDLTAKFGRNVVSRQQKNALRLFENCKLLPNDYDGNDKLIELARSSIGQIQNLYLEEIESSGHRSFEFAKGLNPIIDNCWTLIPVRRVLDAVEKRHGQVLEDDVEIPNEIYIHLSEVFLIGPEILADDVIVECCERIEREYIVKSAEECRISIRMNAKIAGLDAFMPFYENMLKNYEQYSLGNVQFARSILIAAYLNTPIGDSIEYRFSLWTPKRKIIRQMTISNQNATDILPIIKKQIEENEKLIDEQFYVQYCSLLGAYVGAIRDEIVTKNRNELMWEIASFEIGRFMKRFGQNKGDLEKLRQFELLADIIRKSIGDKLVI</sequence>
<feature type="domain" description="RPAP1/MINIYO-like TPR repeats" evidence="3">
    <location>
        <begin position="411"/>
        <end position="597"/>
    </location>
</feature>
<accession>A0A9P1INL7</accession>
<name>A0A9P1INL7_9PELO</name>
<feature type="compositionally biased region" description="Basic and acidic residues" evidence="1">
    <location>
        <begin position="234"/>
        <end position="266"/>
    </location>
</feature>
<protein>
    <recommendedName>
        <fullName evidence="6">RNA polymerase II-associated protein 1 N-terminal domain-containing protein</fullName>
    </recommendedName>
</protein>
<gene>
    <name evidence="4" type="ORF">CAMP_LOCUS11227</name>
</gene>
<dbReference type="AlphaFoldDB" id="A0A9P1INL7"/>
<evidence type="ECO:0000313" key="5">
    <source>
        <dbReference type="Proteomes" id="UP001152747"/>
    </source>
</evidence>
<proteinExistence type="predicted"/>
<dbReference type="EMBL" id="CANHGI010000004">
    <property type="protein sequence ID" value="CAI5448590.1"/>
    <property type="molecule type" value="Genomic_DNA"/>
</dbReference>
<dbReference type="InterPro" id="IPR039913">
    <property type="entry name" value="RPAP1/Rba50"/>
</dbReference>
<feature type="domain" description="RPAP1 N-terminal" evidence="2">
    <location>
        <begin position="172"/>
        <end position="213"/>
    </location>
</feature>
<evidence type="ECO:0000259" key="2">
    <source>
        <dbReference type="Pfam" id="PF08621"/>
    </source>
</evidence>
<evidence type="ECO:0000256" key="1">
    <source>
        <dbReference type="SAM" id="MobiDB-lite"/>
    </source>
</evidence>
<comment type="caution">
    <text evidence="4">The sequence shown here is derived from an EMBL/GenBank/DDBJ whole genome shotgun (WGS) entry which is preliminary data.</text>
</comment>
<feature type="region of interest" description="Disordered" evidence="1">
    <location>
        <begin position="214"/>
        <end position="269"/>
    </location>
</feature>
<evidence type="ECO:0000313" key="4">
    <source>
        <dbReference type="EMBL" id="CAI5448590.1"/>
    </source>
</evidence>
<evidence type="ECO:0000259" key="3">
    <source>
        <dbReference type="Pfam" id="PF25766"/>
    </source>
</evidence>
<dbReference type="InterPro" id="IPR013930">
    <property type="entry name" value="RPAP1_N"/>
</dbReference>
<feature type="compositionally biased region" description="Basic and acidic residues" evidence="1">
    <location>
        <begin position="215"/>
        <end position="226"/>
    </location>
</feature>
<dbReference type="PANTHER" id="PTHR21483">
    <property type="entry name" value="RNA POLYMERASE II-ASSOCIATED PROTEIN 1"/>
    <property type="match status" value="1"/>
</dbReference>
<evidence type="ECO:0008006" key="6">
    <source>
        <dbReference type="Google" id="ProtNLM"/>
    </source>
</evidence>
<feature type="region of interest" description="Disordered" evidence="1">
    <location>
        <begin position="27"/>
        <end position="56"/>
    </location>
</feature>